<dbReference type="Gene3D" id="3.20.20.330">
    <property type="entry name" value="Homocysteine-binding-like domain"/>
    <property type="match status" value="1"/>
</dbReference>
<feature type="compositionally biased region" description="Pro residues" evidence="12">
    <location>
        <begin position="1"/>
        <end position="10"/>
    </location>
</feature>
<comment type="cofactor">
    <cofactor evidence="1">
        <name>FAD</name>
        <dbReference type="ChEBI" id="CHEBI:57692"/>
    </cofactor>
</comment>
<dbReference type="GO" id="GO:0071949">
    <property type="term" value="F:FAD binding"/>
    <property type="evidence" value="ECO:0007669"/>
    <property type="project" value="TreeGrafter"/>
</dbReference>
<accession>K6PRE5</accession>
<comment type="caution">
    <text evidence="14">The sequence shown here is derived from an EMBL/GenBank/DDBJ whole genome shotgun (WGS) entry which is preliminary data.</text>
</comment>
<dbReference type="PANTHER" id="PTHR45754:SF3">
    <property type="entry name" value="METHYLENETETRAHYDROFOLATE REDUCTASE (NADPH)"/>
    <property type="match status" value="1"/>
</dbReference>
<reference evidence="14" key="1">
    <citation type="submission" date="2010-10" db="EMBL/GenBank/DDBJ databases">
        <authorList>
            <consortium name="US DOE Joint Genome Institute (JGI-PGF)"/>
            <person name="Lucas S."/>
            <person name="Copeland A."/>
            <person name="Lapidus A."/>
            <person name="Bruce D."/>
            <person name="Goodwin L."/>
            <person name="Pitluck S."/>
            <person name="Kyrpides N."/>
            <person name="Mavromatis K."/>
            <person name="Detter J.C."/>
            <person name="Han C."/>
            <person name="Land M."/>
            <person name="Hauser L."/>
            <person name="Markowitz V."/>
            <person name="Cheng J.-F."/>
            <person name="Hugenholtz P."/>
            <person name="Woyke T."/>
            <person name="Wu D."/>
            <person name="Pukall R."/>
            <person name="Wahrenburg C."/>
            <person name="Brambilla E."/>
            <person name="Klenk H.-P."/>
            <person name="Eisen J.A."/>
        </authorList>
    </citation>
    <scope>NUCLEOTIDE SEQUENCE [LARGE SCALE GENOMIC DNA]</scope>
    <source>
        <strain evidence="14">DSM 13965</strain>
    </source>
</reference>
<dbReference type="SUPFAM" id="SSF82282">
    <property type="entry name" value="Homocysteine S-methyltransferase"/>
    <property type="match status" value="1"/>
</dbReference>
<evidence type="ECO:0000256" key="7">
    <source>
        <dbReference type="ARBA" id="ARBA00022679"/>
    </source>
</evidence>
<dbReference type="GO" id="GO:0008168">
    <property type="term" value="F:methyltransferase activity"/>
    <property type="evidence" value="ECO:0007669"/>
    <property type="project" value="UniProtKB-KW"/>
</dbReference>
<dbReference type="AlphaFoldDB" id="K6PRE5"/>
<dbReference type="CDD" id="cd00537">
    <property type="entry name" value="MTHFR"/>
    <property type="match status" value="1"/>
</dbReference>
<evidence type="ECO:0000256" key="1">
    <source>
        <dbReference type="ARBA" id="ARBA00001974"/>
    </source>
</evidence>
<dbReference type="EMBL" id="AENY02000002">
    <property type="protein sequence ID" value="EKP95487.1"/>
    <property type="molecule type" value="Genomic_DNA"/>
</dbReference>
<dbReference type="GO" id="GO:0005829">
    <property type="term" value="C:cytosol"/>
    <property type="evidence" value="ECO:0007669"/>
    <property type="project" value="TreeGrafter"/>
</dbReference>
<protein>
    <recommendedName>
        <fullName evidence="4">5,10-methylenetetrahydrofolate reductase</fullName>
        <ecNumber evidence="10">1.5.1.54</ecNumber>
    </recommendedName>
</protein>
<comment type="pathway">
    <text evidence="2">One-carbon metabolism; tetrahydrofolate interconversion.</text>
</comment>
<dbReference type="UniPathway" id="UPA00193"/>
<evidence type="ECO:0000313" key="14">
    <source>
        <dbReference type="EMBL" id="EKP95487.1"/>
    </source>
</evidence>
<keyword evidence="15" id="KW-1185">Reference proteome</keyword>
<keyword evidence="6" id="KW-0285">Flavoprotein</keyword>
<comment type="similarity">
    <text evidence="3">Belongs to the methylenetetrahydrofolate reductase family.</text>
</comment>
<dbReference type="GO" id="GO:0106312">
    <property type="term" value="F:methylenetetrahydrofolate reductase (NADH) activity"/>
    <property type="evidence" value="ECO:0007669"/>
    <property type="project" value="UniProtKB-EC"/>
</dbReference>
<evidence type="ECO:0000256" key="6">
    <source>
        <dbReference type="ARBA" id="ARBA00022630"/>
    </source>
</evidence>
<evidence type="ECO:0000256" key="2">
    <source>
        <dbReference type="ARBA" id="ARBA00004777"/>
    </source>
</evidence>
<evidence type="ECO:0000256" key="3">
    <source>
        <dbReference type="ARBA" id="ARBA00006743"/>
    </source>
</evidence>
<dbReference type="RefSeq" id="WP_006903508.1">
    <property type="nucleotide sequence ID" value="NZ_JH976535.1"/>
</dbReference>
<dbReference type="eggNOG" id="COG0685">
    <property type="taxonomic scope" value="Bacteria"/>
</dbReference>
<keyword evidence="7" id="KW-0808">Transferase</keyword>
<evidence type="ECO:0000256" key="4">
    <source>
        <dbReference type="ARBA" id="ARBA00016276"/>
    </source>
</evidence>
<dbReference type="eggNOG" id="COG0646">
    <property type="taxonomic scope" value="Bacteria"/>
</dbReference>
<evidence type="ECO:0000256" key="8">
    <source>
        <dbReference type="ARBA" id="ARBA00022827"/>
    </source>
</evidence>
<feature type="region of interest" description="Disordered" evidence="12">
    <location>
        <begin position="340"/>
        <end position="426"/>
    </location>
</feature>
<keyword evidence="9" id="KW-0560">Oxidoreductase</keyword>
<keyword evidence="8" id="KW-0274">FAD</keyword>
<evidence type="ECO:0000256" key="5">
    <source>
        <dbReference type="ARBA" id="ARBA00022603"/>
    </source>
</evidence>
<comment type="catalytic activity">
    <reaction evidence="11">
        <text>(6S)-5-methyl-5,6,7,8-tetrahydrofolate + NAD(+) = (6R)-5,10-methylene-5,6,7,8-tetrahydrofolate + NADH + H(+)</text>
        <dbReference type="Rhea" id="RHEA:19821"/>
        <dbReference type="ChEBI" id="CHEBI:15378"/>
        <dbReference type="ChEBI" id="CHEBI:15636"/>
        <dbReference type="ChEBI" id="CHEBI:18608"/>
        <dbReference type="ChEBI" id="CHEBI:57540"/>
        <dbReference type="ChEBI" id="CHEBI:57945"/>
        <dbReference type="EC" id="1.5.1.54"/>
    </reaction>
    <physiologicalReaction direction="right-to-left" evidence="11">
        <dbReference type="Rhea" id="RHEA:19823"/>
    </physiologicalReaction>
</comment>
<name>K6PRE5_9FIRM</name>
<dbReference type="InterPro" id="IPR029041">
    <property type="entry name" value="FAD-linked_oxidoreductase-like"/>
</dbReference>
<proteinExistence type="inferred from homology"/>
<evidence type="ECO:0000256" key="11">
    <source>
        <dbReference type="ARBA" id="ARBA00048628"/>
    </source>
</evidence>
<dbReference type="GO" id="GO:0035999">
    <property type="term" value="P:tetrahydrofolate interconversion"/>
    <property type="evidence" value="ECO:0007669"/>
    <property type="project" value="UniProtKB-UniPathway"/>
</dbReference>
<evidence type="ECO:0000259" key="13">
    <source>
        <dbReference type="Pfam" id="PF02574"/>
    </source>
</evidence>
<feature type="domain" description="Hcy-binding" evidence="13">
    <location>
        <begin position="79"/>
        <end position="215"/>
    </location>
</feature>
<feature type="compositionally biased region" description="Gly residues" evidence="12">
    <location>
        <begin position="361"/>
        <end position="370"/>
    </location>
</feature>
<organism evidence="14 15">
    <name type="scientific">Thermaerobacter subterraneus DSM 13965</name>
    <dbReference type="NCBI Taxonomy" id="867903"/>
    <lineage>
        <taxon>Bacteria</taxon>
        <taxon>Bacillati</taxon>
        <taxon>Bacillota</taxon>
        <taxon>Clostridia</taxon>
        <taxon>Eubacteriales</taxon>
        <taxon>Clostridiales Family XVII. Incertae Sedis</taxon>
        <taxon>Thermaerobacter</taxon>
    </lineage>
</organism>
<dbReference type="InterPro" id="IPR036589">
    <property type="entry name" value="HCY_dom_sf"/>
</dbReference>
<sequence length="738" mass="75798">MPFAPDPAPRTLPAVSPGPALPALADGDPSWALAARPVRPSPAGDSPSGGGPAPSQPCPGAPGGPRGTAREEEEPALGTALLPLTEPAAVEGVHLAAIRAGARLVRTATRWASPWWLPSTSPERIEEINLWAAKLARSARELAGRPCLVAGLLGPLPATAAAGGSTEPEAVLEGYRRQVAGLLAGGVDLFWVEARHPLEAGLALKAVREAARLPVGVLLVGEGEPPDALPSPWLEAFHSAGWPDALGVATGGGPARAARWLAAVRRAGWSGPLWVTLGRLDDGPEPVARGLAGPKPATQDTGGWDAWDALRLLGPGWVGGTGPWQPADLEALAGRIQAVHPEPEGPAPALPVLGPLNRTGSGSGPAGPGAGHPDAGHPDAGKQAASLPAAAHWGRSRPAGAGSLPGATTSGAGGATGPGSPAPLREKLGRRFVISVELDPPRGPVATKFLADARTVAAAGADAVNVGDSPMARPRMAAWAGALLARSAGIDAIMHCTTRDRNLMALQADLLAAHALGVRNVLALTGDHPRLGSSGASPVYDVDSIGLLEVLAALRRGEDPRGNALGAPADFTVACALSPSADDLDQELDRFRRKLAVGVVDFVMTQPLYELEPLERVLDRLGGCPVPLVMGVMPLHSGRHAHYLHHQVPGISIPARIREALDRAGERGLEVGLQLAEEVVEAARPYIAGVYVVISYGKAEPVAEFVRRLRAWLDGPLPAAAARGPAARSPEEVRHHAG</sequence>
<dbReference type="Gene3D" id="3.20.20.220">
    <property type="match status" value="1"/>
</dbReference>
<evidence type="ECO:0000313" key="15">
    <source>
        <dbReference type="Proteomes" id="UP000005710"/>
    </source>
</evidence>
<dbReference type="GO" id="GO:0032259">
    <property type="term" value="P:methylation"/>
    <property type="evidence" value="ECO:0007669"/>
    <property type="project" value="UniProtKB-KW"/>
</dbReference>
<evidence type="ECO:0000256" key="10">
    <source>
        <dbReference type="ARBA" id="ARBA00034529"/>
    </source>
</evidence>
<keyword evidence="5" id="KW-0489">Methyltransferase</keyword>
<gene>
    <name evidence="14" type="ORF">ThesuDRAFT_01239</name>
</gene>
<dbReference type="InterPro" id="IPR003171">
    <property type="entry name" value="Mehydrof_redctse-like"/>
</dbReference>
<dbReference type="GO" id="GO:0009086">
    <property type="term" value="P:methionine biosynthetic process"/>
    <property type="evidence" value="ECO:0007669"/>
    <property type="project" value="TreeGrafter"/>
</dbReference>
<feature type="compositionally biased region" description="Low complexity" evidence="12">
    <location>
        <begin position="398"/>
        <end position="410"/>
    </location>
</feature>
<evidence type="ECO:0000256" key="9">
    <source>
        <dbReference type="ARBA" id="ARBA00023002"/>
    </source>
</evidence>
<dbReference type="Pfam" id="PF02219">
    <property type="entry name" value="MTHFR"/>
    <property type="match status" value="1"/>
</dbReference>
<dbReference type="EC" id="1.5.1.54" evidence="10"/>
<dbReference type="Pfam" id="PF02574">
    <property type="entry name" value="S-methyl_trans"/>
    <property type="match status" value="1"/>
</dbReference>
<dbReference type="PANTHER" id="PTHR45754">
    <property type="entry name" value="METHYLENETETRAHYDROFOLATE REDUCTASE"/>
    <property type="match status" value="1"/>
</dbReference>
<dbReference type="InterPro" id="IPR003726">
    <property type="entry name" value="HCY_dom"/>
</dbReference>
<dbReference type="SUPFAM" id="SSF51730">
    <property type="entry name" value="FAD-linked oxidoreductase"/>
    <property type="match status" value="1"/>
</dbReference>
<reference evidence="14" key="2">
    <citation type="submission" date="2012-10" db="EMBL/GenBank/DDBJ databases">
        <title>Improved high-quality draft of Thermaerobacter subterraneus C21, DSM 13965.</title>
        <authorList>
            <consortium name="DOE Joint Genome Institute"/>
            <person name="Eisen J."/>
            <person name="Huntemann M."/>
            <person name="Wei C.-L."/>
            <person name="Han J."/>
            <person name="Detter J.C."/>
            <person name="Han C."/>
            <person name="Tapia R."/>
            <person name="Chen A."/>
            <person name="Kyrpides N."/>
            <person name="Mavromatis K."/>
            <person name="Markowitz V."/>
            <person name="Szeto E."/>
            <person name="Ivanova N."/>
            <person name="Mikhailova N."/>
            <person name="Ovchinnikova G."/>
            <person name="Pagani I."/>
            <person name="Pati A."/>
            <person name="Goodwin L."/>
            <person name="Nordberg H.P."/>
            <person name="Cantor M.N."/>
            <person name="Hua S.X."/>
            <person name="Woyke T."/>
            <person name="Eisen J."/>
            <person name="Klenk H.-P."/>
        </authorList>
    </citation>
    <scope>NUCLEOTIDE SEQUENCE [LARGE SCALE GENOMIC DNA]</scope>
    <source>
        <strain evidence="14">DSM 13965</strain>
    </source>
</reference>
<feature type="region of interest" description="Disordered" evidence="12">
    <location>
        <begin position="1"/>
        <end position="74"/>
    </location>
</feature>
<dbReference type="Proteomes" id="UP000005710">
    <property type="component" value="Unassembled WGS sequence"/>
</dbReference>
<evidence type="ECO:0000256" key="12">
    <source>
        <dbReference type="SAM" id="MobiDB-lite"/>
    </source>
</evidence>
<dbReference type="HOGENOM" id="CLU_358215_0_0_9"/>
<dbReference type="STRING" id="867903.ThesuDRAFT_01239"/>